<keyword evidence="2" id="KW-1185">Reference proteome</keyword>
<dbReference type="EMBL" id="CM047742">
    <property type="protein sequence ID" value="KAJ0034224.1"/>
    <property type="molecule type" value="Genomic_DNA"/>
</dbReference>
<name>A0ACC0YE23_9ROSI</name>
<evidence type="ECO:0000313" key="2">
    <source>
        <dbReference type="Proteomes" id="UP001163603"/>
    </source>
</evidence>
<organism evidence="1 2">
    <name type="scientific">Pistacia integerrima</name>
    <dbReference type="NCBI Taxonomy" id="434235"/>
    <lineage>
        <taxon>Eukaryota</taxon>
        <taxon>Viridiplantae</taxon>
        <taxon>Streptophyta</taxon>
        <taxon>Embryophyta</taxon>
        <taxon>Tracheophyta</taxon>
        <taxon>Spermatophyta</taxon>
        <taxon>Magnoliopsida</taxon>
        <taxon>eudicotyledons</taxon>
        <taxon>Gunneridae</taxon>
        <taxon>Pentapetalae</taxon>
        <taxon>rosids</taxon>
        <taxon>malvids</taxon>
        <taxon>Sapindales</taxon>
        <taxon>Anacardiaceae</taxon>
        <taxon>Pistacia</taxon>
    </lineage>
</organism>
<reference evidence="2" key="1">
    <citation type="journal article" date="2023" name="G3 (Bethesda)">
        <title>Genome assembly and association tests identify interacting loci associated with vigor, precocity, and sex in interspecific pistachio rootstocks.</title>
        <authorList>
            <person name="Palmer W."/>
            <person name="Jacygrad E."/>
            <person name="Sagayaradj S."/>
            <person name="Cavanaugh K."/>
            <person name="Han R."/>
            <person name="Bertier L."/>
            <person name="Beede B."/>
            <person name="Kafkas S."/>
            <person name="Golino D."/>
            <person name="Preece J."/>
            <person name="Michelmore R."/>
        </authorList>
    </citation>
    <scope>NUCLEOTIDE SEQUENCE [LARGE SCALE GENOMIC DNA]</scope>
</reference>
<dbReference type="Proteomes" id="UP001163603">
    <property type="component" value="Chromosome 7"/>
</dbReference>
<comment type="caution">
    <text evidence="1">The sequence shown here is derived from an EMBL/GenBank/DDBJ whole genome shotgun (WGS) entry which is preliminary data.</text>
</comment>
<sequence>MYLVFKRISMQGFVVFDYCSVYPKFLHMVLPYIRDGKIIYLEDQAEELVNSLVALVGIFSGRNIGKQVMVLLYIDHSLIV</sequence>
<evidence type="ECO:0000313" key="1">
    <source>
        <dbReference type="EMBL" id="KAJ0034224.1"/>
    </source>
</evidence>
<gene>
    <name evidence="1" type="ORF">Pint_26233</name>
</gene>
<protein>
    <submittedName>
        <fullName evidence="1">Uncharacterized protein</fullName>
    </submittedName>
</protein>
<accession>A0ACC0YE23</accession>
<proteinExistence type="predicted"/>